<dbReference type="SMART" id="SM00855">
    <property type="entry name" value="PGAM"/>
    <property type="match status" value="1"/>
</dbReference>
<feature type="active site" description="Tele-phosphohistidine intermediate" evidence="3">
    <location>
        <position position="9"/>
    </location>
</feature>
<dbReference type="RefSeq" id="WP_035379825.1">
    <property type="nucleotide sequence ID" value="NZ_AZQP01000022.1"/>
</dbReference>
<dbReference type="GO" id="GO:0016791">
    <property type="term" value="F:phosphatase activity"/>
    <property type="evidence" value="ECO:0007669"/>
    <property type="project" value="TreeGrafter"/>
</dbReference>
<dbReference type="STRING" id="1403537.Q428_08320"/>
<evidence type="ECO:0000256" key="2">
    <source>
        <dbReference type="ARBA" id="ARBA00023235"/>
    </source>
</evidence>
<dbReference type="Pfam" id="PF00300">
    <property type="entry name" value="His_Phos_1"/>
    <property type="match status" value="1"/>
</dbReference>
<dbReference type="AlphaFoldDB" id="A0A017RVF2"/>
<dbReference type="EMBL" id="AZQP01000022">
    <property type="protein sequence ID" value="EYE88394.1"/>
    <property type="molecule type" value="Genomic_DNA"/>
</dbReference>
<dbReference type="PROSITE" id="PS00175">
    <property type="entry name" value="PG_MUTASE"/>
    <property type="match status" value="1"/>
</dbReference>
<gene>
    <name evidence="5" type="ORF">Q428_08320</name>
</gene>
<name>A0A017RVF2_9CLOT</name>
<feature type="binding site" evidence="4">
    <location>
        <position position="59"/>
    </location>
    <ligand>
        <name>substrate</name>
    </ligand>
</feature>
<evidence type="ECO:0000313" key="6">
    <source>
        <dbReference type="Proteomes" id="UP000019681"/>
    </source>
</evidence>
<dbReference type="GO" id="GO:0005737">
    <property type="term" value="C:cytoplasm"/>
    <property type="evidence" value="ECO:0007669"/>
    <property type="project" value="TreeGrafter"/>
</dbReference>
<dbReference type="CDD" id="cd07067">
    <property type="entry name" value="HP_PGM_like"/>
    <property type="match status" value="1"/>
</dbReference>
<protein>
    <recommendedName>
        <fullName evidence="7">Phosphoglycerate mutase</fullName>
    </recommendedName>
</protein>
<organism evidence="5 6">
    <name type="scientific">Fervidicella metallireducens AeB</name>
    <dbReference type="NCBI Taxonomy" id="1403537"/>
    <lineage>
        <taxon>Bacteria</taxon>
        <taxon>Bacillati</taxon>
        <taxon>Bacillota</taxon>
        <taxon>Clostridia</taxon>
        <taxon>Eubacteriales</taxon>
        <taxon>Clostridiaceae</taxon>
        <taxon>Fervidicella</taxon>
    </lineage>
</organism>
<evidence type="ECO:0008006" key="7">
    <source>
        <dbReference type="Google" id="ProtNLM"/>
    </source>
</evidence>
<dbReference type="SUPFAM" id="SSF53254">
    <property type="entry name" value="Phosphoglycerate mutase-like"/>
    <property type="match status" value="1"/>
</dbReference>
<dbReference type="PANTHER" id="PTHR48100">
    <property type="entry name" value="BROAD-SPECIFICITY PHOSPHATASE YOR283W-RELATED"/>
    <property type="match status" value="1"/>
</dbReference>
<dbReference type="InterPro" id="IPR001345">
    <property type="entry name" value="PG/BPGM_mutase_AS"/>
</dbReference>
<dbReference type="Gene3D" id="3.40.50.1240">
    <property type="entry name" value="Phosphoglycerate mutase-like"/>
    <property type="match status" value="1"/>
</dbReference>
<comment type="caution">
    <text evidence="5">The sequence shown here is derived from an EMBL/GenBank/DDBJ whole genome shotgun (WGS) entry which is preliminary data.</text>
</comment>
<feature type="binding site" evidence="4">
    <location>
        <begin position="8"/>
        <end position="15"/>
    </location>
    <ligand>
        <name>substrate</name>
    </ligand>
</feature>
<feature type="active site" description="Proton donor/acceptor" evidence="3">
    <location>
        <position position="83"/>
    </location>
</feature>
<evidence type="ECO:0000256" key="3">
    <source>
        <dbReference type="PIRSR" id="PIRSR613078-1"/>
    </source>
</evidence>
<dbReference type="InterPro" id="IPR029033">
    <property type="entry name" value="His_PPase_superfam"/>
</dbReference>
<accession>A0A017RVF2</accession>
<keyword evidence="1" id="KW-0324">Glycolysis</keyword>
<reference evidence="5 6" key="1">
    <citation type="journal article" date="2014" name="Genome Announc.">
        <title>Draft Genome Sequence of Fervidicella metallireducens Strain AeBT, an Iron-Reducing Thermoanaerobe from the Great Artesian Basin.</title>
        <authorList>
            <person name="Patel B.K."/>
        </authorList>
    </citation>
    <scope>NUCLEOTIDE SEQUENCE [LARGE SCALE GENOMIC DNA]</scope>
    <source>
        <strain evidence="5 6">AeB</strain>
    </source>
</reference>
<evidence type="ECO:0000313" key="5">
    <source>
        <dbReference type="EMBL" id="EYE88394.1"/>
    </source>
</evidence>
<proteinExistence type="predicted"/>
<keyword evidence="2" id="KW-0413">Isomerase</keyword>
<dbReference type="PANTHER" id="PTHR48100:SF1">
    <property type="entry name" value="HISTIDINE PHOSPHATASE FAMILY PROTEIN-RELATED"/>
    <property type="match status" value="1"/>
</dbReference>
<evidence type="ECO:0000256" key="4">
    <source>
        <dbReference type="PIRSR" id="PIRSR613078-2"/>
    </source>
</evidence>
<keyword evidence="6" id="KW-1185">Reference proteome</keyword>
<sequence>MSKIYLVRHGETEWNKAQRTQGCSNNIPLSEEGIKQAKALGERLKNKEIDLFFSSELGRAYETANIIASYHNKKVEIVEAFKEINFGVWEGLQYKEIMEKYKEVYSIWHYEPHLAKIPGGEDILSLKERSMTKLIEILNNNKEKNILIVSHGITIKVMICAMLGIDLANMHKIRQDNTSLNLFEYNDRGFSVIHLNDTCHIGL</sequence>
<dbReference type="OrthoDB" id="9781415at2"/>
<dbReference type="Proteomes" id="UP000019681">
    <property type="component" value="Unassembled WGS sequence"/>
</dbReference>
<dbReference type="PIRSF" id="PIRSF000709">
    <property type="entry name" value="6PFK_2-Ptase"/>
    <property type="match status" value="1"/>
</dbReference>
<dbReference type="InterPro" id="IPR050275">
    <property type="entry name" value="PGM_Phosphatase"/>
</dbReference>
<evidence type="ECO:0000256" key="1">
    <source>
        <dbReference type="ARBA" id="ARBA00023152"/>
    </source>
</evidence>
<dbReference type="InterPro" id="IPR013078">
    <property type="entry name" value="His_Pase_superF_clade-1"/>
</dbReference>